<feature type="binding site" evidence="7">
    <location>
        <begin position="9"/>
        <end position="11"/>
    </location>
    <ligand>
        <name>substrate</name>
    </ligand>
</feature>
<dbReference type="GO" id="GO:0019563">
    <property type="term" value="P:glycerol catabolic process"/>
    <property type="evidence" value="ECO:0007669"/>
    <property type="project" value="TreeGrafter"/>
</dbReference>
<dbReference type="GO" id="GO:0006094">
    <property type="term" value="P:gluconeogenesis"/>
    <property type="evidence" value="ECO:0007669"/>
    <property type="project" value="UniProtKB-UniRule"/>
</dbReference>
<gene>
    <name evidence="7" type="primary">tpiA</name>
    <name evidence="9" type="ORF">ENJ10_01555</name>
</gene>
<dbReference type="PROSITE" id="PS51440">
    <property type="entry name" value="TIM_2"/>
    <property type="match status" value="1"/>
</dbReference>
<feature type="active site" description="Electrophile" evidence="7">
    <location>
        <position position="95"/>
    </location>
</feature>
<dbReference type="CDD" id="cd00311">
    <property type="entry name" value="TIM"/>
    <property type="match status" value="1"/>
</dbReference>
<dbReference type="PROSITE" id="PS00171">
    <property type="entry name" value="TIM_1"/>
    <property type="match status" value="1"/>
</dbReference>
<dbReference type="PANTHER" id="PTHR21139:SF42">
    <property type="entry name" value="TRIOSEPHOSPHATE ISOMERASE"/>
    <property type="match status" value="1"/>
</dbReference>
<evidence type="ECO:0000256" key="7">
    <source>
        <dbReference type="HAMAP-Rule" id="MF_00147"/>
    </source>
</evidence>
<dbReference type="GO" id="GO:0006096">
    <property type="term" value="P:glycolytic process"/>
    <property type="evidence" value="ECO:0007669"/>
    <property type="project" value="UniProtKB-UniRule"/>
</dbReference>
<keyword evidence="3 7" id="KW-0312">Gluconeogenesis</keyword>
<comment type="catalytic activity">
    <reaction evidence="7 8">
        <text>D-glyceraldehyde 3-phosphate = dihydroxyacetone phosphate</text>
        <dbReference type="Rhea" id="RHEA:18585"/>
        <dbReference type="ChEBI" id="CHEBI:57642"/>
        <dbReference type="ChEBI" id="CHEBI:59776"/>
        <dbReference type="EC" id="5.3.1.1"/>
    </reaction>
</comment>
<evidence type="ECO:0000256" key="8">
    <source>
        <dbReference type="RuleBase" id="RU363013"/>
    </source>
</evidence>
<dbReference type="EC" id="5.3.1.1" evidence="7 8"/>
<dbReference type="InterPro" id="IPR035990">
    <property type="entry name" value="TIM_sf"/>
</dbReference>
<evidence type="ECO:0000256" key="6">
    <source>
        <dbReference type="ARBA" id="ARBA00023235"/>
    </source>
</evidence>
<feature type="active site" description="Proton acceptor" evidence="7">
    <location>
        <position position="167"/>
    </location>
</feature>
<evidence type="ECO:0000256" key="2">
    <source>
        <dbReference type="ARBA" id="ARBA00007422"/>
    </source>
</evidence>
<dbReference type="InterPro" id="IPR022896">
    <property type="entry name" value="TrioseP_Isoase_bac/euk"/>
</dbReference>
<organism evidence="9">
    <name type="scientific">Caldithrix abyssi</name>
    <dbReference type="NCBI Taxonomy" id="187145"/>
    <lineage>
        <taxon>Bacteria</taxon>
        <taxon>Pseudomonadati</taxon>
        <taxon>Calditrichota</taxon>
        <taxon>Calditrichia</taxon>
        <taxon>Calditrichales</taxon>
        <taxon>Calditrichaceae</taxon>
        <taxon>Caldithrix</taxon>
    </lineage>
</organism>
<comment type="pathway">
    <text evidence="1 7 8">Carbohydrate degradation; glycolysis; D-glyceraldehyde 3-phosphate from glycerone phosphate: step 1/1.</text>
</comment>
<dbReference type="InterPro" id="IPR013785">
    <property type="entry name" value="Aldolase_TIM"/>
</dbReference>
<dbReference type="InterPro" id="IPR000652">
    <property type="entry name" value="Triosephosphate_isomerase"/>
</dbReference>
<reference evidence="9" key="1">
    <citation type="journal article" date="2020" name="mSystems">
        <title>Genome- and Community-Level Interaction Insights into Carbon Utilization and Element Cycling Functions of Hydrothermarchaeota in Hydrothermal Sediment.</title>
        <authorList>
            <person name="Zhou Z."/>
            <person name="Liu Y."/>
            <person name="Xu W."/>
            <person name="Pan J."/>
            <person name="Luo Z.H."/>
            <person name="Li M."/>
        </authorList>
    </citation>
    <scope>NUCLEOTIDE SEQUENCE [LARGE SCALE GENOMIC DNA]</scope>
    <source>
        <strain evidence="9">HyVt-456</strain>
    </source>
</reference>
<feature type="binding site" evidence="7">
    <location>
        <begin position="234"/>
        <end position="235"/>
    </location>
    <ligand>
        <name>substrate</name>
    </ligand>
</feature>
<dbReference type="Proteomes" id="UP000886005">
    <property type="component" value="Unassembled WGS sequence"/>
</dbReference>
<comment type="subunit">
    <text evidence="7 8">Homodimer.</text>
</comment>
<comment type="function">
    <text evidence="7">Involved in the gluconeogenesis. Catalyzes stereospecifically the conversion of dihydroxyacetone phosphate (DHAP) to D-glyceraldehyde-3-phosphate (G3P).</text>
</comment>
<feature type="binding site" evidence="7">
    <location>
        <position position="213"/>
    </location>
    <ligand>
        <name>substrate</name>
    </ligand>
</feature>
<dbReference type="UniPathway" id="UPA00138"/>
<accession>A0A7V1LK25</accession>
<dbReference type="EMBL" id="DRLD01000041">
    <property type="protein sequence ID" value="HED09350.1"/>
    <property type="molecule type" value="Genomic_DNA"/>
</dbReference>
<comment type="subcellular location">
    <subcellularLocation>
        <location evidence="7 8">Cytoplasm</location>
    </subcellularLocation>
</comment>
<dbReference type="GO" id="GO:0005829">
    <property type="term" value="C:cytosol"/>
    <property type="evidence" value="ECO:0007669"/>
    <property type="project" value="TreeGrafter"/>
</dbReference>
<keyword evidence="5 7" id="KW-0324">Glycolysis</keyword>
<evidence type="ECO:0000256" key="1">
    <source>
        <dbReference type="ARBA" id="ARBA00004680"/>
    </source>
</evidence>
<dbReference type="Pfam" id="PF00121">
    <property type="entry name" value="TIM"/>
    <property type="match status" value="1"/>
</dbReference>
<dbReference type="AlphaFoldDB" id="A0A7V1LK25"/>
<keyword evidence="6 7" id="KW-0413">Isomerase</keyword>
<dbReference type="UniPathway" id="UPA00109">
    <property type="reaction ID" value="UER00189"/>
</dbReference>
<protein>
    <recommendedName>
        <fullName evidence="7 8">Triosephosphate isomerase</fullName>
        <shortName evidence="7">TIM</shortName>
        <shortName evidence="7">TPI</shortName>
        <ecNumber evidence="7 8">5.3.1.1</ecNumber>
    </recommendedName>
    <alternativeName>
        <fullName evidence="7">Triose-phosphate isomerase</fullName>
    </alternativeName>
</protein>
<feature type="binding site" evidence="7">
    <location>
        <position position="173"/>
    </location>
    <ligand>
        <name>substrate</name>
    </ligand>
</feature>
<evidence type="ECO:0000256" key="5">
    <source>
        <dbReference type="ARBA" id="ARBA00023152"/>
    </source>
</evidence>
<comment type="pathway">
    <text evidence="7 8">Carbohydrate biosynthesis; gluconeogenesis.</text>
</comment>
<evidence type="ECO:0000256" key="4">
    <source>
        <dbReference type="ARBA" id="ARBA00022490"/>
    </source>
</evidence>
<dbReference type="GO" id="GO:0046166">
    <property type="term" value="P:glyceraldehyde-3-phosphate biosynthetic process"/>
    <property type="evidence" value="ECO:0007669"/>
    <property type="project" value="TreeGrafter"/>
</dbReference>
<keyword evidence="4 7" id="KW-0963">Cytoplasm</keyword>
<dbReference type="SUPFAM" id="SSF51351">
    <property type="entry name" value="Triosephosphate isomerase (TIM)"/>
    <property type="match status" value="1"/>
</dbReference>
<dbReference type="Gene3D" id="3.20.20.70">
    <property type="entry name" value="Aldolase class I"/>
    <property type="match status" value="1"/>
</dbReference>
<evidence type="ECO:0000313" key="9">
    <source>
        <dbReference type="EMBL" id="HED09350.1"/>
    </source>
</evidence>
<dbReference type="PANTHER" id="PTHR21139">
    <property type="entry name" value="TRIOSEPHOSPHATE ISOMERASE"/>
    <property type="match status" value="1"/>
</dbReference>
<dbReference type="HAMAP" id="MF_00147_B">
    <property type="entry name" value="TIM_B"/>
    <property type="match status" value="1"/>
</dbReference>
<comment type="caution">
    <text evidence="9">The sequence shown here is derived from an EMBL/GenBank/DDBJ whole genome shotgun (WGS) entry which is preliminary data.</text>
</comment>
<name>A0A7V1LK25_CALAY</name>
<dbReference type="GO" id="GO:0004807">
    <property type="term" value="F:triose-phosphate isomerase activity"/>
    <property type="evidence" value="ECO:0007669"/>
    <property type="project" value="UniProtKB-UniRule"/>
</dbReference>
<dbReference type="FunFam" id="3.20.20.70:FF:000016">
    <property type="entry name" value="Triosephosphate isomerase"/>
    <property type="match status" value="1"/>
</dbReference>
<comment type="similarity">
    <text evidence="2 7 8">Belongs to the triosephosphate isomerase family.</text>
</comment>
<dbReference type="NCBIfam" id="TIGR00419">
    <property type="entry name" value="tim"/>
    <property type="match status" value="1"/>
</dbReference>
<dbReference type="InterPro" id="IPR020861">
    <property type="entry name" value="Triosephosphate_isomerase_AS"/>
</dbReference>
<proteinExistence type="inferred from homology"/>
<sequence>MKKMMIAGNWKMHNDNAQALQLANQIKIKTTAVKATEIVICPPYTALSVVNDVVKGSNVVLGAQNMFWEAQGAYTGEVSAAMLQSCGVQYVILGHSERRQYFGETDETVNKRLRAVLENGLKAIVCVGETLEEREAGRAREVIDSQVSGAFAGIEAAAFSSIVVAYEPVWAIGTGKTASPEQAQEIHAHIRGQIEKQYGHDVAMALRILYGGSVKPANARELLSRPDLDGALVGGACLKAETFVPIIQTAEELAG</sequence>
<evidence type="ECO:0000256" key="3">
    <source>
        <dbReference type="ARBA" id="ARBA00022432"/>
    </source>
</evidence>